<dbReference type="SUPFAM" id="SSF53098">
    <property type="entry name" value="Ribonuclease H-like"/>
    <property type="match status" value="1"/>
</dbReference>
<evidence type="ECO:0000256" key="1">
    <source>
        <dbReference type="ARBA" id="ARBA00023172"/>
    </source>
</evidence>
<dbReference type="Proteomes" id="UP000028480">
    <property type="component" value="Unassembled WGS sequence"/>
</dbReference>
<dbReference type="InterPro" id="IPR053392">
    <property type="entry name" value="Transposase_IS30-like"/>
</dbReference>
<dbReference type="InterPro" id="IPR025246">
    <property type="entry name" value="IS30-like_HTH"/>
</dbReference>
<dbReference type="HOGENOM" id="CLU_035706_0_1_6"/>
<dbReference type="GO" id="GO:0004803">
    <property type="term" value="F:transposase activity"/>
    <property type="evidence" value="ECO:0007669"/>
    <property type="project" value="TreeGrafter"/>
</dbReference>
<dbReference type="GO" id="GO:0005829">
    <property type="term" value="C:cytosol"/>
    <property type="evidence" value="ECO:0007669"/>
    <property type="project" value="TreeGrafter"/>
</dbReference>
<proteinExistence type="predicted"/>
<organism evidence="3">
    <name type="scientific">Xenorhabdus bovienii str. Intermedium</name>
    <dbReference type="NCBI Taxonomy" id="1379677"/>
    <lineage>
        <taxon>Bacteria</taxon>
        <taxon>Pseudomonadati</taxon>
        <taxon>Pseudomonadota</taxon>
        <taxon>Gammaproteobacteria</taxon>
        <taxon>Enterobacterales</taxon>
        <taxon>Morganellaceae</taxon>
        <taxon>Xenorhabdus</taxon>
    </lineage>
</organism>
<dbReference type="InterPro" id="IPR012337">
    <property type="entry name" value="RNaseH-like_sf"/>
</dbReference>
<dbReference type="Gene3D" id="3.30.420.10">
    <property type="entry name" value="Ribonuclease H-like superfamily/Ribonuclease H"/>
    <property type="match status" value="1"/>
</dbReference>
<dbReference type="Pfam" id="PF00665">
    <property type="entry name" value="rve"/>
    <property type="match status" value="1"/>
</dbReference>
<dbReference type="PANTHER" id="PTHR10948">
    <property type="entry name" value="TRANSPOSASE"/>
    <property type="match status" value="1"/>
</dbReference>
<dbReference type="NCBIfam" id="NF033563">
    <property type="entry name" value="transpos_IS30"/>
    <property type="match status" value="1"/>
</dbReference>
<dbReference type="InterPro" id="IPR001584">
    <property type="entry name" value="Integrase_cat-core"/>
</dbReference>
<sequence length="324" mass="37316">MHKQTRQYRQLTPEQRYQLQALYNKGFPQYQIAESLDVHASTVSRELKRNANNKQYCAKSAEILKNNRKKTAFKFKKYHPRHENILSEGLSMGWSPENIDYRMRLECPEIALSHSTLYRRIREDRDAGGALYKRLPRFGKTRWKGGKRKAGQSHIPNRVDISQRPAIVDKRARIGDFEGDTIYGQNAYLVTLVDRKSRLLLMAKTQDRTAEAVSNVMNTLLNRVSSVHTVTLDNGGEFARHEKVSQSTKAQIYFARPYASYQRGTNENTNGLVRRQWPKGTAFGSLTEQDVSELELRLNMTPRKVLNGLTPIEAYTGRTLHLLC</sequence>
<dbReference type="PROSITE" id="PS50994">
    <property type="entry name" value="INTEGRASE"/>
    <property type="match status" value="1"/>
</dbReference>
<evidence type="ECO:0000259" key="2">
    <source>
        <dbReference type="PROSITE" id="PS50994"/>
    </source>
</evidence>
<dbReference type="InterPro" id="IPR051917">
    <property type="entry name" value="Transposase-Integrase"/>
</dbReference>
<dbReference type="Pfam" id="PF13936">
    <property type="entry name" value="HTH_38"/>
    <property type="match status" value="1"/>
</dbReference>
<evidence type="ECO:0000313" key="3">
    <source>
        <dbReference type="EMBL" id="CDH34231.1"/>
    </source>
</evidence>
<protein>
    <recommendedName>
        <fullName evidence="2">Integrase catalytic domain-containing protein</fullName>
    </recommendedName>
</protein>
<comment type="caution">
    <text evidence="3">The sequence shown here is derived from an EMBL/GenBank/DDBJ whole genome shotgun (WGS) entry which is preliminary data.</text>
</comment>
<dbReference type="GO" id="GO:0006310">
    <property type="term" value="P:DNA recombination"/>
    <property type="evidence" value="ECO:0007669"/>
    <property type="project" value="UniProtKB-KW"/>
</dbReference>
<reference evidence="3" key="1">
    <citation type="submission" date="2013-07" db="EMBL/GenBank/DDBJ databases">
        <title>Sub-species coevolution in mutualistic symbiosis.</title>
        <authorList>
            <person name="Murfin K."/>
            <person name="Klassen J."/>
            <person name="Lee M."/>
            <person name="Forst S."/>
            <person name="Stock P."/>
            <person name="Goodrich-Blair H."/>
        </authorList>
    </citation>
    <scope>NUCLEOTIDE SEQUENCE [LARGE SCALE GENOMIC DNA]</scope>
    <source>
        <strain evidence="3">Intermedium</strain>
    </source>
</reference>
<dbReference type="EMBL" id="CBTB010000225">
    <property type="protein sequence ID" value="CDH34231.1"/>
    <property type="molecule type" value="Genomic_DNA"/>
</dbReference>
<gene>
    <name evidence="3" type="ORF">XBI1_3000001</name>
</gene>
<dbReference type="PANTHER" id="PTHR10948:SF23">
    <property type="entry name" value="TRANSPOSASE INSI FOR INSERTION SEQUENCE ELEMENT IS30A-RELATED"/>
    <property type="match status" value="1"/>
</dbReference>
<keyword evidence="1" id="KW-0233">DNA recombination</keyword>
<dbReference type="GO" id="GO:0032196">
    <property type="term" value="P:transposition"/>
    <property type="evidence" value="ECO:0007669"/>
    <property type="project" value="TreeGrafter"/>
</dbReference>
<dbReference type="GO" id="GO:0015074">
    <property type="term" value="P:DNA integration"/>
    <property type="evidence" value="ECO:0007669"/>
    <property type="project" value="InterPro"/>
</dbReference>
<dbReference type="InterPro" id="IPR036397">
    <property type="entry name" value="RNaseH_sf"/>
</dbReference>
<accession>A0A077QPI7</accession>
<feature type="domain" description="Integrase catalytic" evidence="2">
    <location>
        <begin position="161"/>
        <end position="319"/>
    </location>
</feature>
<dbReference type="AlphaFoldDB" id="A0A077QPI7"/>
<dbReference type="Gene3D" id="1.10.10.60">
    <property type="entry name" value="Homeodomain-like"/>
    <property type="match status" value="1"/>
</dbReference>
<dbReference type="GO" id="GO:0003676">
    <property type="term" value="F:nucleic acid binding"/>
    <property type="evidence" value="ECO:0007669"/>
    <property type="project" value="InterPro"/>
</dbReference>
<name>A0A077QPI7_XENBV</name>
<dbReference type="RefSeq" id="WP_038190454.1">
    <property type="nucleotide sequence ID" value="NZ_CAWLWA010000206.1"/>
</dbReference>